<dbReference type="EMBL" id="LXQA010662233">
    <property type="protein sequence ID" value="MCI64735.1"/>
    <property type="molecule type" value="Genomic_DNA"/>
</dbReference>
<organism evidence="2 3">
    <name type="scientific">Trifolium medium</name>
    <dbReference type="NCBI Taxonomy" id="97028"/>
    <lineage>
        <taxon>Eukaryota</taxon>
        <taxon>Viridiplantae</taxon>
        <taxon>Streptophyta</taxon>
        <taxon>Embryophyta</taxon>
        <taxon>Tracheophyta</taxon>
        <taxon>Spermatophyta</taxon>
        <taxon>Magnoliopsida</taxon>
        <taxon>eudicotyledons</taxon>
        <taxon>Gunneridae</taxon>
        <taxon>Pentapetalae</taxon>
        <taxon>rosids</taxon>
        <taxon>fabids</taxon>
        <taxon>Fabales</taxon>
        <taxon>Fabaceae</taxon>
        <taxon>Papilionoideae</taxon>
        <taxon>50 kb inversion clade</taxon>
        <taxon>NPAAA clade</taxon>
        <taxon>Hologalegina</taxon>
        <taxon>IRL clade</taxon>
        <taxon>Trifolieae</taxon>
        <taxon>Trifolium</taxon>
    </lineage>
</organism>
<evidence type="ECO:0000256" key="1">
    <source>
        <dbReference type="SAM" id="Phobius"/>
    </source>
</evidence>
<evidence type="ECO:0000313" key="3">
    <source>
        <dbReference type="Proteomes" id="UP000265520"/>
    </source>
</evidence>
<protein>
    <submittedName>
        <fullName evidence="2">Uncharacterized protein</fullName>
    </submittedName>
</protein>
<dbReference type="Proteomes" id="UP000265520">
    <property type="component" value="Unassembled WGS sequence"/>
</dbReference>
<sequence length="27" mass="3056">MRNGLLKYRRVFFLLVCVIMLSAAAAV</sequence>
<comment type="caution">
    <text evidence="2">The sequence shown here is derived from an EMBL/GenBank/DDBJ whole genome shotgun (WGS) entry which is preliminary data.</text>
</comment>
<proteinExistence type="predicted"/>
<dbReference type="AlphaFoldDB" id="A0A392TY05"/>
<name>A0A392TY05_9FABA</name>
<feature type="transmembrane region" description="Helical" evidence="1">
    <location>
        <begin position="7"/>
        <end position="26"/>
    </location>
</feature>
<keyword evidence="1" id="KW-0812">Transmembrane</keyword>
<keyword evidence="3" id="KW-1185">Reference proteome</keyword>
<feature type="non-terminal residue" evidence="2">
    <location>
        <position position="27"/>
    </location>
</feature>
<evidence type="ECO:0000313" key="2">
    <source>
        <dbReference type="EMBL" id="MCI64735.1"/>
    </source>
</evidence>
<keyword evidence="1" id="KW-0472">Membrane</keyword>
<keyword evidence="1" id="KW-1133">Transmembrane helix</keyword>
<reference evidence="2 3" key="1">
    <citation type="journal article" date="2018" name="Front. Plant Sci.">
        <title>Red Clover (Trifolium pratense) and Zigzag Clover (T. medium) - A Picture of Genomic Similarities and Differences.</title>
        <authorList>
            <person name="Dluhosova J."/>
            <person name="Istvanek J."/>
            <person name="Nedelnik J."/>
            <person name="Repkova J."/>
        </authorList>
    </citation>
    <scope>NUCLEOTIDE SEQUENCE [LARGE SCALE GENOMIC DNA]</scope>
    <source>
        <strain evidence="3">cv. 10/8</strain>
        <tissue evidence="2">Leaf</tissue>
    </source>
</reference>
<accession>A0A392TY05</accession>